<gene>
    <name evidence="2" type="ORF">AB432_011380</name>
</gene>
<dbReference type="Pfam" id="PF13624">
    <property type="entry name" value="SurA_N_3"/>
    <property type="match status" value="1"/>
</dbReference>
<keyword evidence="1" id="KW-0732">Signal</keyword>
<dbReference type="AlphaFoldDB" id="A0A2Z4MGF9"/>
<evidence type="ECO:0000256" key="1">
    <source>
        <dbReference type="SAM" id="SignalP"/>
    </source>
</evidence>
<dbReference type="SUPFAM" id="SSF109998">
    <property type="entry name" value="Triger factor/SurA peptide-binding domain-like"/>
    <property type="match status" value="1"/>
</dbReference>
<protein>
    <submittedName>
        <fullName evidence="2">Peptidyl-prolyl cis-trans isomerase</fullName>
    </submittedName>
</protein>
<accession>A0A2Z4MGF9</accession>
<sequence>MKKFNVSILAASALVLGLAIAGCTPGKETASPSTEELAKVGTVSITKDQVYEAMKKEDGKSVMSDLITKEVYKQEAIAQGITVSDQELDAKINPIKEKMGPEKFQEYLTEEEITEDELRERSRLIMLRDKMFEKAYPITEEQIKEYYEKNKEKLDGTLEQVRPKVTEKVKDKNKRSNMSKWIKEIKQKHNVQILDKAFEKVEDQEKEANKAELPASK</sequence>
<feature type="signal peptide" evidence="1">
    <location>
        <begin position="1"/>
        <end position="21"/>
    </location>
</feature>
<evidence type="ECO:0000313" key="3">
    <source>
        <dbReference type="Proteomes" id="UP000036061"/>
    </source>
</evidence>
<dbReference type="InterPro" id="IPR050245">
    <property type="entry name" value="PrsA_foldase"/>
</dbReference>
<keyword evidence="2" id="KW-0413">Isomerase</keyword>
<dbReference type="Proteomes" id="UP000036061">
    <property type="component" value="Chromosome"/>
</dbReference>
<dbReference type="InterPro" id="IPR027304">
    <property type="entry name" value="Trigger_fact/SurA_dom_sf"/>
</dbReference>
<organism evidence="2 3">
    <name type="scientific">Brevibacillus brevis</name>
    <name type="common">Bacillus brevis</name>
    <dbReference type="NCBI Taxonomy" id="1393"/>
    <lineage>
        <taxon>Bacteria</taxon>
        <taxon>Bacillati</taxon>
        <taxon>Bacillota</taxon>
        <taxon>Bacilli</taxon>
        <taxon>Bacillales</taxon>
        <taxon>Paenibacillaceae</taxon>
        <taxon>Brevibacillus</taxon>
    </lineage>
</organism>
<dbReference type="PROSITE" id="PS51257">
    <property type="entry name" value="PROKAR_LIPOPROTEIN"/>
    <property type="match status" value="1"/>
</dbReference>
<dbReference type="EMBL" id="CP030117">
    <property type="protein sequence ID" value="AWX55600.1"/>
    <property type="molecule type" value="Genomic_DNA"/>
</dbReference>
<dbReference type="Gene3D" id="1.10.4030.10">
    <property type="entry name" value="Porin chaperone SurA, peptide-binding domain"/>
    <property type="match status" value="1"/>
</dbReference>
<dbReference type="GO" id="GO:0016853">
    <property type="term" value="F:isomerase activity"/>
    <property type="evidence" value="ECO:0007669"/>
    <property type="project" value="UniProtKB-KW"/>
</dbReference>
<name>A0A2Z4MGF9_BREBE</name>
<dbReference type="PANTHER" id="PTHR47245">
    <property type="entry name" value="PEPTIDYLPROLYL ISOMERASE"/>
    <property type="match status" value="1"/>
</dbReference>
<dbReference type="RefSeq" id="WP_048032370.1">
    <property type="nucleotide sequence ID" value="NZ_CP030117.1"/>
</dbReference>
<proteinExistence type="predicted"/>
<dbReference type="PANTHER" id="PTHR47245:SF2">
    <property type="entry name" value="PEPTIDYL-PROLYL CIS-TRANS ISOMERASE HP_0175-RELATED"/>
    <property type="match status" value="1"/>
</dbReference>
<reference evidence="2 3" key="1">
    <citation type="journal article" date="2015" name="Genome Announc.">
        <title>Draft Genome Sequence of Brevibacillus brevis DZQ7, a Plant Growth-Promoting Rhizobacterium with Broad-Spectrum Antimicrobial Activity.</title>
        <authorList>
            <person name="Hou Q."/>
            <person name="Wang C."/>
            <person name="Hou X."/>
            <person name="Xia Z."/>
            <person name="Ye J."/>
            <person name="Liu K."/>
            <person name="Liu H."/>
            <person name="Wang J."/>
            <person name="Guo H."/>
            <person name="Yu X."/>
            <person name="Yang Y."/>
            <person name="Du B."/>
            <person name="Ding Y."/>
        </authorList>
    </citation>
    <scope>NUCLEOTIDE SEQUENCE [LARGE SCALE GENOMIC DNA]</scope>
    <source>
        <strain evidence="2 3">DZQ7</strain>
    </source>
</reference>
<feature type="chain" id="PRO_5039413071" evidence="1">
    <location>
        <begin position="22"/>
        <end position="217"/>
    </location>
</feature>
<evidence type="ECO:0000313" key="2">
    <source>
        <dbReference type="EMBL" id="AWX55600.1"/>
    </source>
</evidence>